<reference evidence="1 2" key="1">
    <citation type="submission" date="2024-11" db="EMBL/GenBank/DDBJ databases">
        <title>Chromosome-level genome assembly of Eucalyptus globulus Labill. provides insights into its genome evolution.</title>
        <authorList>
            <person name="Li X."/>
        </authorList>
    </citation>
    <scope>NUCLEOTIDE SEQUENCE [LARGE SCALE GENOMIC DNA]</scope>
    <source>
        <strain evidence="1">CL2024</strain>
        <tissue evidence="1">Fresh tender leaves</tissue>
    </source>
</reference>
<evidence type="ECO:0000313" key="2">
    <source>
        <dbReference type="Proteomes" id="UP001634007"/>
    </source>
</evidence>
<keyword evidence="2" id="KW-1185">Reference proteome</keyword>
<proteinExistence type="predicted"/>
<dbReference type="AlphaFoldDB" id="A0ABD3JT05"/>
<gene>
    <name evidence="1" type="ORF">ACJRO7_027748</name>
</gene>
<evidence type="ECO:0000313" key="1">
    <source>
        <dbReference type="EMBL" id="KAL3730765.1"/>
    </source>
</evidence>
<dbReference type="EMBL" id="JBJKBG010000007">
    <property type="protein sequence ID" value="KAL3730765.1"/>
    <property type="molecule type" value="Genomic_DNA"/>
</dbReference>
<comment type="caution">
    <text evidence="1">The sequence shown here is derived from an EMBL/GenBank/DDBJ whole genome shotgun (WGS) entry which is preliminary data.</text>
</comment>
<accession>A0ABD3JT05</accession>
<organism evidence="1 2">
    <name type="scientific">Eucalyptus globulus</name>
    <name type="common">Tasmanian blue gum</name>
    <dbReference type="NCBI Taxonomy" id="34317"/>
    <lineage>
        <taxon>Eukaryota</taxon>
        <taxon>Viridiplantae</taxon>
        <taxon>Streptophyta</taxon>
        <taxon>Embryophyta</taxon>
        <taxon>Tracheophyta</taxon>
        <taxon>Spermatophyta</taxon>
        <taxon>Magnoliopsida</taxon>
        <taxon>eudicotyledons</taxon>
        <taxon>Gunneridae</taxon>
        <taxon>Pentapetalae</taxon>
        <taxon>rosids</taxon>
        <taxon>malvids</taxon>
        <taxon>Myrtales</taxon>
        <taxon>Myrtaceae</taxon>
        <taxon>Myrtoideae</taxon>
        <taxon>Eucalypteae</taxon>
        <taxon>Eucalyptus</taxon>
    </lineage>
</organism>
<name>A0ABD3JT05_EUCGL</name>
<dbReference type="Proteomes" id="UP001634007">
    <property type="component" value="Unassembled WGS sequence"/>
</dbReference>
<sequence>MAAHAILRSPVHHPAQEFSQEFCRTISMHTRFSPKESTWERFRISFWGGQKRVYGDGKELSVDSSGGGLWVEVDQRLKMCKVRSRAGGQGMKKEGGDGWWRRKAAPKRATFFVREP</sequence>
<protein>
    <submittedName>
        <fullName evidence="1">Uncharacterized protein</fullName>
    </submittedName>
</protein>